<evidence type="ECO:0000313" key="25">
    <source>
        <dbReference type="Proteomes" id="UP000004459"/>
    </source>
</evidence>
<evidence type="ECO:0000256" key="10">
    <source>
        <dbReference type="ARBA" id="ARBA00022741"/>
    </source>
</evidence>
<evidence type="ECO:0000256" key="13">
    <source>
        <dbReference type="ARBA" id="ARBA00022958"/>
    </source>
</evidence>
<evidence type="ECO:0000256" key="18">
    <source>
        <dbReference type="ARBA" id="ARBA00025153"/>
    </source>
</evidence>
<feature type="non-terminal residue" evidence="24">
    <location>
        <position position="1"/>
    </location>
</feature>
<dbReference type="PANTHER" id="PTHR12592">
    <property type="entry name" value="ATP-DEPENDENT (S)-NAD(P)H-HYDRATE DEHYDRATASE FAMILY MEMBER"/>
    <property type="match status" value="1"/>
</dbReference>
<comment type="caution">
    <text evidence="24">The sequence shown here is derived from an EMBL/GenBank/DDBJ whole genome shotgun (WGS) entry which is preliminary data.</text>
</comment>
<dbReference type="Gene3D" id="3.40.50.10260">
    <property type="entry name" value="YjeF N-terminal domain"/>
    <property type="match status" value="1"/>
</dbReference>
<keyword evidence="13" id="KW-0630">Potassium</keyword>
<dbReference type="PIRSF" id="PIRSF017184">
    <property type="entry name" value="Nnr"/>
    <property type="match status" value="1"/>
</dbReference>
<dbReference type="GO" id="GO:0046872">
    <property type="term" value="F:metal ion binding"/>
    <property type="evidence" value="ECO:0007669"/>
    <property type="project" value="UniProtKB-KW"/>
</dbReference>
<dbReference type="GO" id="GO:0005524">
    <property type="term" value="F:ATP binding"/>
    <property type="evidence" value="ECO:0007669"/>
    <property type="project" value="UniProtKB-KW"/>
</dbReference>
<evidence type="ECO:0000256" key="12">
    <source>
        <dbReference type="ARBA" id="ARBA00022857"/>
    </source>
</evidence>
<evidence type="ECO:0000256" key="7">
    <source>
        <dbReference type="ARBA" id="ARBA00013129"/>
    </source>
</evidence>
<evidence type="ECO:0000313" key="24">
    <source>
        <dbReference type="EMBL" id="EHM49091.1"/>
    </source>
</evidence>
<dbReference type="PROSITE" id="PS51383">
    <property type="entry name" value="YJEF_C_3"/>
    <property type="match status" value="1"/>
</dbReference>
<dbReference type="GO" id="GO:0052856">
    <property type="term" value="F:NAD(P)HX epimerase activity"/>
    <property type="evidence" value="ECO:0007669"/>
    <property type="project" value="UniProtKB-EC"/>
</dbReference>
<keyword evidence="14" id="KW-0520">NAD</keyword>
<dbReference type="HAMAP" id="MF_01965">
    <property type="entry name" value="NADHX_dehydratase"/>
    <property type="match status" value="1"/>
</dbReference>
<evidence type="ECO:0000256" key="5">
    <source>
        <dbReference type="ARBA" id="ARBA00009524"/>
    </source>
</evidence>
<dbReference type="InterPro" id="IPR030677">
    <property type="entry name" value="Nnr"/>
</dbReference>
<dbReference type="Pfam" id="PF03853">
    <property type="entry name" value="YjeF_N"/>
    <property type="match status" value="1"/>
</dbReference>
<evidence type="ECO:0000256" key="21">
    <source>
        <dbReference type="ARBA" id="ARBA00049209"/>
    </source>
</evidence>
<comment type="function">
    <text evidence="18">Bifunctional enzyme that catalyzes the epimerization of the S- and R-forms of NAD(P)HX and the dehydration of the S-form of NAD(P)HX at the expense of ADP, which is converted to AMP. This allows the repair of both epimers of NAD(P)HX, a damaged form of NAD(P)H that is a result of enzymatic or heat-dependent hydration.</text>
</comment>
<dbReference type="InterPro" id="IPR017953">
    <property type="entry name" value="Carbohydrate_kinase_pred_CS"/>
</dbReference>
<reference evidence="24 25" key="1">
    <citation type="submission" date="2011-08" db="EMBL/GenBank/DDBJ databases">
        <authorList>
            <person name="Weinstock G."/>
            <person name="Sodergren E."/>
            <person name="Clifton S."/>
            <person name="Fulton L."/>
            <person name="Fulton B."/>
            <person name="Courtney L."/>
            <person name="Fronick C."/>
            <person name="Harrison M."/>
            <person name="Strong C."/>
            <person name="Farmer C."/>
            <person name="Delahaunty K."/>
            <person name="Markovic C."/>
            <person name="Hall O."/>
            <person name="Minx P."/>
            <person name="Tomlinson C."/>
            <person name="Mitreva M."/>
            <person name="Hou S."/>
            <person name="Chen J."/>
            <person name="Wollam A."/>
            <person name="Pepin K.H."/>
            <person name="Johnson M."/>
            <person name="Bhonagiri V."/>
            <person name="Zhang X."/>
            <person name="Suruliraj S."/>
            <person name="Warren W."/>
            <person name="Chinwalla A."/>
            <person name="Mardis E.R."/>
            <person name="Wilson R.K."/>
        </authorList>
    </citation>
    <scope>NUCLEOTIDE SEQUENCE [LARGE SCALE GENOMIC DNA]</scope>
    <source>
        <strain evidence="24 25">ATCC 29863</strain>
    </source>
</reference>
<name>G9YRL0_FLAPL</name>
<accession>G9YRL0</accession>
<comment type="catalytic activity">
    <reaction evidence="20">
        <text>(6S)-NADHX + ADP = AMP + phosphate + NADH + H(+)</text>
        <dbReference type="Rhea" id="RHEA:32223"/>
        <dbReference type="ChEBI" id="CHEBI:15378"/>
        <dbReference type="ChEBI" id="CHEBI:43474"/>
        <dbReference type="ChEBI" id="CHEBI:57945"/>
        <dbReference type="ChEBI" id="CHEBI:64074"/>
        <dbReference type="ChEBI" id="CHEBI:456215"/>
        <dbReference type="ChEBI" id="CHEBI:456216"/>
        <dbReference type="EC" id="4.2.1.136"/>
    </reaction>
</comment>
<keyword evidence="12" id="KW-0521">NADP</keyword>
<keyword evidence="11" id="KW-0067">ATP-binding</keyword>
<proteinExistence type="inferred from homology"/>
<keyword evidence="10" id="KW-0547">Nucleotide-binding</keyword>
<evidence type="ECO:0000256" key="16">
    <source>
        <dbReference type="ARBA" id="ARBA00023239"/>
    </source>
</evidence>
<protein>
    <recommendedName>
        <fullName evidence="8">Bifunctional NAD(P)H-hydrate repair enzyme Nnr</fullName>
        <ecNumber evidence="7">4.2.1.136</ecNumber>
        <ecNumber evidence="6">5.1.99.6</ecNumber>
    </recommendedName>
    <alternativeName>
        <fullName evidence="19">Nicotinamide nucleotide repair protein</fullName>
    </alternativeName>
</protein>
<dbReference type="PATRIC" id="fig|411475.3.peg.1868"/>
<comment type="similarity">
    <text evidence="5">In the C-terminal section; belongs to the NnrD/CARKD family.</text>
</comment>
<dbReference type="CDD" id="cd01171">
    <property type="entry name" value="YXKO-related"/>
    <property type="match status" value="1"/>
</dbReference>
<dbReference type="NCBIfam" id="TIGR00197">
    <property type="entry name" value="yjeF_nterm"/>
    <property type="match status" value="1"/>
</dbReference>
<gene>
    <name evidence="24" type="ORF">HMPREF0372_02158</name>
</gene>
<evidence type="ECO:0000256" key="9">
    <source>
        <dbReference type="ARBA" id="ARBA00022723"/>
    </source>
</evidence>
<comment type="catalytic activity">
    <reaction evidence="21">
        <text>(6S)-NADPHX + ADP = AMP + phosphate + NADPH + H(+)</text>
        <dbReference type="Rhea" id="RHEA:32235"/>
        <dbReference type="ChEBI" id="CHEBI:15378"/>
        <dbReference type="ChEBI" id="CHEBI:43474"/>
        <dbReference type="ChEBI" id="CHEBI:57783"/>
        <dbReference type="ChEBI" id="CHEBI:64076"/>
        <dbReference type="ChEBI" id="CHEBI:456215"/>
        <dbReference type="ChEBI" id="CHEBI:456216"/>
        <dbReference type="EC" id="4.2.1.136"/>
    </reaction>
</comment>
<evidence type="ECO:0000256" key="19">
    <source>
        <dbReference type="ARBA" id="ARBA00032624"/>
    </source>
</evidence>
<evidence type="ECO:0000256" key="8">
    <source>
        <dbReference type="ARBA" id="ARBA00018591"/>
    </source>
</evidence>
<dbReference type="SUPFAM" id="SSF64153">
    <property type="entry name" value="YjeF N-terminal domain-like"/>
    <property type="match status" value="1"/>
</dbReference>
<dbReference type="EC" id="4.2.1.136" evidence="7"/>
<dbReference type="InterPro" id="IPR000631">
    <property type="entry name" value="CARKD"/>
</dbReference>
<evidence type="ECO:0000256" key="2">
    <source>
        <dbReference type="ARBA" id="ARBA00000909"/>
    </source>
</evidence>
<dbReference type="HOGENOM" id="CLU_024853_4_1_9"/>
<dbReference type="InterPro" id="IPR036652">
    <property type="entry name" value="YjeF_N_dom_sf"/>
</dbReference>
<comment type="catalytic activity">
    <reaction evidence="1">
        <text>(6R)-NADHX = (6S)-NADHX</text>
        <dbReference type="Rhea" id="RHEA:32215"/>
        <dbReference type="ChEBI" id="CHEBI:64074"/>
        <dbReference type="ChEBI" id="CHEBI:64075"/>
        <dbReference type="EC" id="5.1.99.6"/>
    </reaction>
</comment>
<organism evidence="24 25">
    <name type="scientific">Flavonifractor plautii ATCC 29863</name>
    <dbReference type="NCBI Taxonomy" id="411475"/>
    <lineage>
        <taxon>Bacteria</taxon>
        <taxon>Bacillati</taxon>
        <taxon>Bacillota</taxon>
        <taxon>Clostridia</taxon>
        <taxon>Eubacteriales</taxon>
        <taxon>Oscillospiraceae</taxon>
        <taxon>Flavonifractor</taxon>
    </lineage>
</organism>
<comment type="catalytic activity">
    <reaction evidence="2">
        <text>(6R)-NADPHX = (6S)-NADPHX</text>
        <dbReference type="Rhea" id="RHEA:32227"/>
        <dbReference type="ChEBI" id="CHEBI:64076"/>
        <dbReference type="ChEBI" id="CHEBI:64077"/>
        <dbReference type="EC" id="5.1.99.6"/>
    </reaction>
</comment>
<dbReference type="InterPro" id="IPR029056">
    <property type="entry name" value="Ribokinase-like"/>
</dbReference>
<dbReference type="SUPFAM" id="SSF53613">
    <property type="entry name" value="Ribokinase-like"/>
    <property type="match status" value="1"/>
</dbReference>
<keyword evidence="15" id="KW-0413">Isomerase</keyword>
<dbReference type="PROSITE" id="PS51385">
    <property type="entry name" value="YJEF_N"/>
    <property type="match status" value="1"/>
</dbReference>
<dbReference type="Gene3D" id="3.40.1190.20">
    <property type="match status" value="1"/>
</dbReference>
<evidence type="ECO:0000259" key="23">
    <source>
        <dbReference type="PROSITE" id="PS51385"/>
    </source>
</evidence>
<keyword evidence="17" id="KW-0511">Multifunctional enzyme</keyword>
<dbReference type="GO" id="GO:0110051">
    <property type="term" value="P:metabolite repair"/>
    <property type="evidence" value="ECO:0007669"/>
    <property type="project" value="TreeGrafter"/>
</dbReference>
<dbReference type="EC" id="5.1.99.6" evidence="6"/>
<comment type="similarity">
    <text evidence="4">In the N-terminal section; belongs to the NnrE/AIBP family.</text>
</comment>
<dbReference type="STRING" id="292800.A4U99_08445"/>
<dbReference type="AlphaFoldDB" id="G9YRL0"/>
<dbReference type="Pfam" id="PF01256">
    <property type="entry name" value="Carb_kinase"/>
    <property type="match status" value="1"/>
</dbReference>
<dbReference type="EMBL" id="AGCK01000178">
    <property type="protein sequence ID" value="EHM49091.1"/>
    <property type="molecule type" value="Genomic_DNA"/>
</dbReference>
<evidence type="ECO:0000256" key="3">
    <source>
        <dbReference type="ARBA" id="ARBA00001958"/>
    </source>
</evidence>
<keyword evidence="9" id="KW-0479">Metal-binding</keyword>
<evidence type="ECO:0000256" key="20">
    <source>
        <dbReference type="ARBA" id="ARBA00048238"/>
    </source>
</evidence>
<feature type="domain" description="YjeF C-terminal" evidence="22">
    <location>
        <begin position="259"/>
        <end position="540"/>
    </location>
</feature>
<dbReference type="PROSITE" id="PS01050">
    <property type="entry name" value="YJEF_C_2"/>
    <property type="match status" value="1"/>
</dbReference>
<evidence type="ECO:0000256" key="11">
    <source>
        <dbReference type="ARBA" id="ARBA00022840"/>
    </source>
</evidence>
<comment type="cofactor">
    <cofactor evidence="3">
        <name>K(+)</name>
        <dbReference type="ChEBI" id="CHEBI:29103"/>
    </cofactor>
</comment>
<dbReference type="PANTHER" id="PTHR12592:SF0">
    <property type="entry name" value="ATP-DEPENDENT (S)-NAD(P)H-HYDRATE DEHYDRATASE"/>
    <property type="match status" value="1"/>
</dbReference>
<evidence type="ECO:0000256" key="14">
    <source>
        <dbReference type="ARBA" id="ARBA00023027"/>
    </source>
</evidence>
<keyword evidence="16" id="KW-0456">Lyase</keyword>
<dbReference type="NCBIfam" id="TIGR00196">
    <property type="entry name" value="yjeF_cterm"/>
    <property type="match status" value="1"/>
</dbReference>
<feature type="domain" description="YjeF N-terminal" evidence="23">
    <location>
        <begin position="42"/>
        <end position="251"/>
    </location>
</feature>
<dbReference type="HAMAP" id="MF_01966">
    <property type="entry name" value="NADHX_epimerase"/>
    <property type="match status" value="1"/>
</dbReference>
<sequence>SPSNMFDKPTEIDESCRTAYNETDLERNGSVEHMRIATAEQMRTLDRRAIEERGVPSLELMERAANALAEAAIDTAANAPGRAVCFCGPGNNGGDGVACARLLLEAGFEVRCILVGQREKLTCDTRAMEARLAAAGGVLEPFTPDDPDFAAWCLKADVMVDAIFGIGLNTEVRGDTLTAVHMMNTCDIPVVSADIPSGVEADTGRVLGEAVHAARTVTFTLPKAGHYVGKGGLCTGVLTVADIGIPRDLVDGEDYPVQTVEGADVRLPVRPRDAHKGDFGKVYLLGGSVGYTGAPVFAAQAAVRSGAGLVTVGVPAPVWPIAAAKLDEAMPHPLPAGKEGQLSLEAGEAAMTRLAGCGVCLIGPGLGRGNGVAAVVRHLLGEIRLPVVLDADGINALEGHIDVLDSRRGLHTVLTPHDGEFVRLGGELSSGDRLGAARAFAVEHACCLVLKGHRTITAFPDGSAYINTNGNPGMAKGGSGDVLAGLILSLLGQGLPARQAVPMAVWLHGEAGEVCARAIGEYGMTPTDVIAALPAVIEEHVS</sequence>
<dbReference type="GO" id="GO:0052855">
    <property type="term" value="F:ADP-dependent NAD(P)H-hydrate dehydratase activity"/>
    <property type="evidence" value="ECO:0007669"/>
    <property type="project" value="UniProtKB-EC"/>
</dbReference>
<evidence type="ECO:0000256" key="17">
    <source>
        <dbReference type="ARBA" id="ARBA00023268"/>
    </source>
</evidence>
<evidence type="ECO:0000259" key="22">
    <source>
        <dbReference type="PROSITE" id="PS51383"/>
    </source>
</evidence>
<dbReference type="Proteomes" id="UP000004459">
    <property type="component" value="Unassembled WGS sequence"/>
</dbReference>
<evidence type="ECO:0000256" key="4">
    <source>
        <dbReference type="ARBA" id="ARBA00006001"/>
    </source>
</evidence>
<evidence type="ECO:0000256" key="6">
    <source>
        <dbReference type="ARBA" id="ARBA00012228"/>
    </source>
</evidence>
<dbReference type="InterPro" id="IPR004443">
    <property type="entry name" value="YjeF_N_dom"/>
</dbReference>
<evidence type="ECO:0000256" key="15">
    <source>
        <dbReference type="ARBA" id="ARBA00023235"/>
    </source>
</evidence>
<evidence type="ECO:0000256" key="1">
    <source>
        <dbReference type="ARBA" id="ARBA00000013"/>
    </source>
</evidence>